<dbReference type="EMBL" id="MIND01000018">
    <property type="protein sequence ID" value="POF89747.1"/>
    <property type="molecule type" value="Genomic_DNA"/>
</dbReference>
<accession>A0A2S3WFK8</accession>
<feature type="region of interest" description="Disordered" evidence="1">
    <location>
        <begin position="1"/>
        <end position="21"/>
    </location>
</feature>
<organism evidence="2 3">
    <name type="scientific">Pseudomonas putida</name>
    <name type="common">Arthrobacter siderocapsulatus</name>
    <dbReference type="NCBI Taxonomy" id="303"/>
    <lineage>
        <taxon>Bacteria</taxon>
        <taxon>Pseudomonadati</taxon>
        <taxon>Pseudomonadota</taxon>
        <taxon>Gammaproteobacteria</taxon>
        <taxon>Pseudomonadales</taxon>
        <taxon>Pseudomonadaceae</taxon>
        <taxon>Pseudomonas</taxon>
    </lineage>
</organism>
<sequence>MQVTQVLAATDAEHAAQCSRQVRRVGKACRVSGLGQRAALHGQHQGQAQSPPEHHTPDRNTQLAVEQPL</sequence>
<protein>
    <submittedName>
        <fullName evidence="2">Uncharacterized protein</fullName>
    </submittedName>
</protein>
<gene>
    <name evidence="2" type="ORF">BGP80_17960</name>
</gene>
<comment type="caution">
    <text evidence="2">The sequence shown here is derived from an EMBL/GenBank/DDBJ whole genome shotgun (WGS) entry which is preliminary data.</text>
</comment>
<name>A0A2S3WFK8_PSEPU</name>
<feature type="compositionally biased region" description="Polar residues" evidence="1">
    <location>
        <begin position="59"/>
        <end position="69"/>
    </location>
</feature>
<evidence type="ECO:0000313" key="2">
    <source>
        <dbReference type="EMBL" id="POF89747.1"/>
    </source>
</evidence>
<reference evidence="2 3" key="2">
    <citation type="submission" date="2018-03" db="EMBL/GenBank/DDBJ databases">
        <title>Draft genome of Pseudomonas putida strain KT-27.</title>
        <authorList>
            <person name="Yoshizawa S."/>
            <person name="Khan N.H."/>
            <person name="Nishimura M."/>
            <person name="Chiura H.X."/>
            <person name="Ogura Y."/>
            <person name="Hayashi T."/>
            <person name="Kogure K."/>
        </authorList>
    </citation>
    <scope>NUCLEOTIDE SEQUENCE [LARGE SCALE GENOMIC DNA]</scope>
    <source>
        <strain evidence="2 3">KT-27</strain>
    </source>
</reference>
<proteinExistence type="predicted"/>
<evidence type="ECO:0000256" key="1">
    <source>
        <dbReference type="SAM" id="MobiDB-lite"/>
    </source>
</evidence>
<feature type="region of interest" description="Disordered" evidence="1">
    <location>
        <begin position="36"/>
        <end position="69"/>
    </location>
</feature>
<feature type="compositionally biased region" description="Low complexity" evidence="1">
    <location>
        <begin position="36"/>
        <end position="49"/>
    </location>
</feature>
<reference evidence="2 3" key="1">
    <citation type="submission" date="2016-08" db="EMBL/GenBank/DDBJ databases">
        <authorList>
            <person name="Seilhamer J.J."/>
        </authorList>
    </citation>
    <scope>NUCLEOTIDE SEQUENCE [LARGE SCALE GENOMIC DNA]</scope>
    <source>
        <strain evidence="2 3">KT-27</strain>
    </source>
</reference>
<dbReference type="Proteomes" id="UP000237194">
    <property type="component" value="Unassembled WGS sequence"/>
</dbReference>
<evidence type="ECO:0000313" key="3">
    <source>
        <dbReference type="Proteomes" id="UP000237194"/>
    </source>
</evidence>
<dbReference type="AlphaFoldDB" id="A0A2S3WFK8"/>